<gene>
    <name evidence="2" type="ORF">ZEAMMB73_Zm00001d025855</name>
</gene>
<feature type="region of interest" description="Disordered" evidence="1">
    <location>
        <begin position="1"/>
        <end position="21"/>
    </location>
</feature>
<organism evidence="2">
    <name type="scientific">Zea mays</name>
    <name type="common">Maize</name>
    <dbReference type="NCBI Taxonomy" id="4577"/>
    <lineage>
        <taxon>Eukaryota</taxon>
        <taxon>Viridiplantae</taxon>
        <taxon>Streptophyta</taxon>
        <taxon>Embryophyta</taxon>
        <taxon>Tracheophyta</taxon>
        <taxon>Spermatophyta</taxon>
        <taxon>Magnoliopsida</taxon>
        <taxon>Liliopsida</taxon>
        <taxon>Poales</taxon>
        <taxon>Poaceae</taxon>
        <taxon>PACMAD clade</taxon>
        <taxon>Panicoideae</taxon>
        <taxon>Andropogonodae</taxon>
        <taxon>Andropogoneae</taxon>
        <taxon>Tripsacinae</taxon>
        <taxon>Zea</taxon>
    </lineage>
</organism>
<dbReference type="EMBL" id="CM000786">
    <property type="protein sequence ID" value="AQK44882.1"/>
    <property type="molecule type" value="Genomic_DNA"/>
</dbReference>
<accession>A0A1D6JAF8</accession>
<feature type="compositionally biased region" description="Low complexity" evidence="1">
    <location>
        <begin position="1"/>
        <end position="11"/>
    </location>
</feature>
<reference evidence="2" key="1">
    <citation type="submission" date="2015-12" db="EMBL/GenBank/DDBJ databases">
        <title>Update maize B73 reference genome by single molecule sequencing technologies.</title>
        <authorList>
            <consortium name="Maize Genome Sequencing Project"/>
            <person name="Ware D."/>
        </authorList>
    </citation>
    <scope>NUCLEOTIDE SEQUENCE</scope>
    <source>
        <tissue evidence="2">Seedling</tissue>
    </source>
</reference>
<evidence type="ECO:0000313" key="2">
    <source>
        <dbReference type="EMBL" id="AQK44882.1"/>
    </source>
</evidence>
<name>A0A1D6JAF8_MAIZE</name>
<dbReference type="AlphaFoldDB" id="A0A1D6JAF8"/>
<sequence length="64" mass="7146">MQLPVVPRGAKTPPPPPHAAPMSARPLWFTLTLPSSLLPRSRFQRLSKQIPHICILCLPRALRS</sequence>
<evidence type="ECO:0000256" key="1">
    <source>
        <dbReference type="SAM" id="MobiDB-lite"/>
    </source>
</evidence>
<protein>
    <submittedName>
        <fullName evidence="2">Uncharacterized protein</fullName>
    </submittedName>
</protein>
<dbReference type="EMBL" id="CM000786">
    <property type="protein sequence ID" value="AQK44886.1"/>
    <property type="molecule type" value="Genomic_DNA"/>
</dbReference>
<dbReference type="EMBL" id="CM000786">
    <property type="protein sequence ID" value="AQK44856.1"/>
    <property type="molecule type" value="Genomic_DNA"/>
</dbReference>
<proteinExistence type="predicted"/>